<gene>
    <name evidence="3" type="ORF">GYMLUDRAFT_43047</name>
</gene>
<keyword evidence="4" id="KW-1185">Reference proteome</keyword>
<dbReference type="Pfam" id="PF20152">
    <property type="entry name" value="DUF6534"/>
    <property type="match status" value="1"/>
</dbReference>
<accession>A0A0D0CYM5</accession>
<dbReference type="PANTHER" id="PTHR40465">
    <property type="entry name" value="CHROMOSOME 1, WHOLE GENOME SHOTGUN SEQUENCE"/>
    <property type="match status" value="1"/>
</dbReference>
<evidence type="ECO:0000259" key="2">
    <source>
        <dbReference type="Pfam" id="PF20152"/>
    </source>
</evidence>
<keyword evidence="1" id="KW-1133">Transmembrane helix</keyword>
<evidence type="ECO:0000313" key="3">
    <source>
        <dbReference type="EMBL" id="KIK61473.1"/>
    </source>
</evidence>
<feature type="transmembrane region" description="Helical" evidence="1">
    <location>
        <begin position="116"/>
        <end position="143"/>
    </location>
</feature>
<organism evidence="3 4">
    <name type="scientific">Collybiopsis luxurians FD-317 M1</name>
    <dbReference type="NCBI Taxonomy" id="944289"/>
    <lineage>
        <taxon>Eukaryota</taxon>
        <taxon>Fungi</taxon>
        <taxon>Dikarya</taxon>
        <taxon>Basidiomycota</taxon>
        <taxon>Agaricomycotina</taxon>
        <taxon>Agaricomycetes</taxon>
        <taxon>Agaricomycetidae</taxon>
        <taxon>Agaricales</taxon>
        <taxon>Marasmiineae</taxon>
        <taxon>Omphalotaceae</taxon>
        <taxon>Collybiopsis</taxon>
        <taxon>Collybiopsis luxurians</taxon>
    </lineage>
</organism>
<dbReference type="OrthoDB" id="3265526at2759"/>
<feature type="transmembrane region" description="Helical" evidence="1">
    <location>
        <begin position="155"/>
        <end position="178"/>
    </location>
</feature>
<keyword evidence="1" id="KW-0812">Transmembrane</keyword>
<feature type="transmembrane region" description="Helical" evidence="1">
    <location>
        <begin position="6"/>
        <end position="30"/>
    </location>
</feature>
<keyword evidence="1" id="KW-0472">Membrane</keyword>
<evidence type="ECO:0000256" key="1">
    <source>
        <dbReference type="SAM" id="Phobius"/>
    </source>
</evidence>
<feature type="transmembrane region" description="Helical" evidence="1">
    <location>
        <begin position="42"/>
        <end position="66"/>
    </location>
</feature>
<feature type="domain" description="DUF6534" evidence="2">
    <location>
        <begin position="162"/>
        <end position="246"/>
    </location>
</feature>
<dbReference type="Proteomes" id="UP000053593">
    <property type="component" value="Unassembled WGS sequence"/>
</dbReference>
<feature type="transmembrane region" description="Helical" evidence="1">
    <location>
        <begin position="199"/>
        <end position="219"/>
    </location>
</feature>
<protein>
    <recommendedName>
        <fullName evidence="2">DUF6534 domain-containing protein</fullName>
    </recommendedName>
</protein>
<proteinExistence type="predicted"/>
<dbReference type="PANTHER" id="PTHR40465:SF1">
    <property type="entry name" value="DUF6534 DOMAIN-CONTAINING PROTEIN"/>
    <property type="match status" value="1"/>
</dbReference>
<sequence length="294" mass="32282">MSDLALLLGPLLVGAYLNAILYGVLVVQAYNYFTVCKRDTVVLRSLVVFILIAETVSVWADFAVLWEPLVTENGSARALEVSPVGLRADPIVTSAISTAVEIYMGLRIRRLTSSRLLFGVIVFFAVSSFVGGISSTIVLSIAPSYSEFPHLDGPIYTWLLSSAVADVIIAVSLVTYLMKNKGNSVATDTVLKRIIRMTVQTGALTSVAAIADFLTFAFSESTVQFIWDFSLGKLYTISLLSGLNARIKWQQMLEQEVNDSFIQFETRTISSRTEPSDDSFVLPELGARYKFSEV</sequence>
<dbReference type="EMBL" id="KN834771">
    <property type="protein sequence ID" value="KIK61473.1"/>
    <property type="molecule type" value="Genomic_DNA"/>
</dbReference>
<reference evidence="3 4" key="1">
    <citation type="submission" date="2014-04" db="EMBL/GenBank/DDBJ databases">
        <title>Evolutionary Origins and Diversification of the Mycorrhizal Mutualists.</title>
        <authorList>
            <consortium name="DOE Joint Genome Institute"/>
            <consortium name="Mycorrhizal Genomics Consortium"/>
            <person name="Kohler A."/>
            <person name="Kuo A."/>
            <person name="Nagy L.G."/>
            <person name="Floudas D."/>
            <person name="Copeland A."/>
            <person name="Barry K.W."/>
            <person name="Cichocki N."/>
            <person name="Veneault-Fourrey C."/>
            <person name="LaButti K."/>
            <person name="Lindquist E.A."/>
            <person name="Lipzen A."/>
            <person name="Lundell T."/>
            <person name="Morin E."/>
            <person name="Murat C."/>
            <person name="Riley R."/>
            <person name="Ohm R."/>
            <person name="Sun H."/>
            <person name="Tunlid A."/>
            <person name="Henrissat B."/>
            <person name="Grigoriev I.V."/>
            <person name="Hibbett D.S."/>
            <person name="Martin F."/>
        </authorList>
    </citation>
    <scope>NUCLEOTIDE SEQUENCE [LARGE SCALE GENOMIC DNA]</scope>
    <source>
        <strain evidence="3 4">FD-317 M1</strain>
    </source>
</reference>
<feature type="transmembrane region" description="Helical" evidence="1">
    <location>
        <begin position="225"/>
        <end position="243"/>
    </location>
</feature>
<dbReference type="InterPro" id="IPR045339">
    <property type="entry name" value="DUF6534"/>
</dbReference>
<evidence type="ECO:0000313" key="4">
    <source>
        <dbReference type="Proteomes" id="UP000053593"/>
    </source>
</evidence>
<dbReference type="HOGENOM" id="CLU_046025_2_0_1"/>
<feature type="transmembrane region" description="Helical" evidence="1">
    <location>
        <begin position="86"/>
        <end position="104"/>
    </location>
</feature>
<dbReference type="AlphaFoldDB" id="A0A0D0CYM5"/>
<name>A0A0D0CYM5_9AGAR</name>